<dbReference type="EMBL" id="REGN01000480">
    <property type="protein sequence ID" value="RNA41606.1"/>
    <property type="molecule type" value="Genomic_DNA"/>
</dbReference>
<accession>A0A3M7T0P9</accession>
<name>A0A3M7T0P9_BRAPC</name>
<gene>
    <name evidence="1" type="ORF">BpHYR1_003492</name>
</gene>
<reference evidence="1 2" key="1">
    <citation type="journal article" date="2018" name="Sci. Rep.">
        <title>Genomic signatures of local adaptation to the degree of environmental predictability in rotifers.</title>
        <authorList>
            <person name="Franch-Gras L."/>
            <person name="Hahn C."/>
            <person name="Garcia-Roger E.M."/>
            <person name="Carmona M.J."/>
            <person name="Serra M."/>
            <person name="Gomez A."/>
        </authorList>
    </citation>
    <scope>NUCLEOTIDE SEQUENCE [LARGE SCALE GENOMIC DNA]</scope>
    <source>
        <strain evidence="1">HYR1</strain>
    </source>
</reference>
<evidence type="ECO:0000313" key="1">
    <source>
        <dbReference type="EMBL" id="RNA41606.1"/>
    </source>
</evidence>
<dbReference type="Proteomes" id="UP000276133">
    <property type="component" value="Unassembled WGS sequence"/>
</dbReference>
<evidence type="ECO:0000313" key="2">
    <source>
        <dbReference type="Proteomes" id="UP000276133"/>
    </source>
</evidence>
<keyword evidence="2" id="KW-1185">Reference proteome</keyword>
<organism evidence="1 2">
    <name type="scientific">Brachionus plicatilis</name>
    <name type="common">Marine rotifer</name>
    <name type="synonym">Brachionus muelleri</name>
    <dbReference type="NCBI Taxonomy" id="10195"/>
    <lineage>
        <taxon>Eukaryota</taxon>
        <taxon>Metazoa</taxon>
        <taxon>Spiralia</taxon>
        <taxon>Gnathifera</taxon>
        <taxon>Rotifera</taxon>
        <taxon>Eurotatoria</taxon>
        <taxon>Monogononta</taxon>
        <taxon>Pseudotrocha</taxon>
        <taxon>Ploima</taxon>
        <taxon>Brachionidae</taxon>
        <taxon>Brachionus</taxon>
    </lineage>
</organism>
<comment type="caution">
    <text evidence="1">The sequence shown here is derived from an EMBL/GenBank/DDBJ whole genome shotgun (WGS) entry which is preliminary data.</text>
</comment>
<protein>
    <submittedName>
        <fullName evidence="1">Uncharacterized protein</fullName>
    </submittedName>
</protein>
<dbReference type="AlphaFoldDB" id="A0A3M7T0P9"/>
<proteinExistence type="predicted"/>
<sequence length="66" mass="7642">MIAFSFKFLFYNNSPLNLIDKLRTQIIAPQSIKLLFWALKSLLSSALEINVYTCNNSIHHPMSRLD</sequence>